<dbReference type="InterPro" id="IPR016796">
    <property type="entry name" value="UCP021774"/>
</dbReference>
<proteinExistence type="predicted"/>
<dbReference type="AlphaFoldDB" id="A0A1H0SXB7"/>
<evidence type="ECO:0000259" key="1">
    <source>
        <dbReference type="Pfam" id="PF03625"/>
    </source>
</evidence>
<dbReference type="PANTHER" id="PTHR38342">
    <property type="entry name" value="SLR5037 PROTEIN"/>
    <property type="match status" value="1"/>
</dbReference>
<dbReference type="Pfam" id="PF03625">
    <property type="entry name" value="DUF302"/>
    <property type="match status" value="1"/>
</dbReference>
<keyword evidence="3" id="KW-1185">Reference proteome</keyword>
<sequence>MSYALSVTVSDSFDDTVTRTVNALAEQGFGVLTTIDLQKVLAEKIGMTIPRQLLLGACRPQLAGAALEAEPSIGLLLPCNVTVQEINGARTQVQILDPSVMISLTNNPALLPMAEDAGHRLSLVLAALGEPPSPVDSPASGASVTAN</sequence>
<accession>A0A1H0SXB7</accession>
<evidence type="ECO:0000313" key="3">
    <source>
        <dbReference type="Proteomes" id="UP000198741"/>
    </source>
</evidence>
<reference evidence="2 3" key="1">
    <citation type="submission" date="2016-10" db="EMBL/GenBank/DDBJ databases">
        <authorList>
            <person name="de Groot N.N."/>
        </authorList>
    </citation>
    <scope>NUCLEOTIDE SEQUENCE [LARGE SCALE GENOMIC DNA]</scope>
    <source>
        <strain evidence="3">P4-7,KCTC 19426,CECT 7604</strain>
    </source>
</reference>
<dbReference type="Proteomes" id="UP000198741">
    <property type="component" value="Chromosome I"/>
</dbReference>
<dbReference type="STRING" id="1090615.SAMN04515671_4339"/>
<dbReference type="CDD" id="cd14797">
    <property type="entry name" value="DUF302"/>
    <property type="match status" value="1"/>
</dbReference>
<protein>
    <submittedName>
        <fullName evidence="2">Uncharacterized conserved protein, DUF302 family</fullName>
    </submittedName>
</protein>
<dbReference type="PIRSF" id="PIRSF021774">
    <property type="entry name" value="UCP021774"/>
    <property type="match status" value="1"/>
</dbReference>
<gene>
    <name evidence="2" type="ORF">SAMN04515671_4339</name>
</gene>
<dbReference type="InterPro" id="IPR005180">
    <property type="entry name" value="DUF302"/>
</dbReference>
<dbReference type="EMBL" id="LT629710">
    <property type="protein sequence ID" value="SDP46265.1"/>
    <property type="molecule type" value="Genomic_DNA"/>
</dbReference>
<dbReference type="OrthoDB" id="9791067at2"/>
<dbReference type="Gene3D" id="3.30.310.70">
    <property type="entry name" value="TT1751-like domain"/>
    <property type="match status" value="1"/>
</dbReference>
<dbReference type="SUPFAM" id="SSF103247">
    <property type="entry name" value="TT1751-like"/>
    <property type="match status" value="1"/>
</dbReference>
<name>A0A1H0SXB7_9ACTN</name>
<evidence type="ECO:0000313" key="2">
    <source>
        <dbReference type="EMBL" id="SDP46265.1"/>
    </source>
</evidence>
<organism evidence="2 3">
    <name type="scientific">Nakamurella panacisegetis</name>
    <dbReference type="NCBI Taxonomy" id="1090615"/>
    <lineage>
        <taxon>Bacteria</taxon>
        <taxon>Bacillati</taxon>
        <taxon>Actinomycetota</taxon>
        <taxon>Actinomycetes</taxon>
        <taxon>Nakamurellales</taxon>
        <taxon>Nakamurellaceae</taxon>
        <taxon>Nakamurella</taxon>
    </lineage>
</organism>
<dbReference type="RefSeq" id="WP_090480339.1">
    <property type="nucleotide sequence ID" value="NZ_LT629710.1"/>
</dbReference>
<dbReference type="InterPro" id="IPR035923">
    <property type="entry name" value="TT1751-like_sf"/>
</dbReference>
<feature type="domain" description="DUF302" evidence="1">
    <location>
        <begin position="35"/>
        <end position="98"/>
    </location>
</feature>
<dbReference type="PANTHER" id="PTHR38342:SF1">
    <property type="entry name" value="SLR5037 PROTEIN"/>
    <property type="match status" value="1"/>
</dbReference>